<evidence type="ECO:0000313" key="1">
    <source>
        <dbReference type="EMBL" id="QQT86033.1"/>
    </source>
</evidence>
<dbReference type="InterPro" id="IPR014509">
    <property type="entry name" value="YjdF-like"/>
</dbReference>
<dbReference type="Pfam" id="PF09997">
    <property type="entry name" value="DUF2238"/>
    <property type="match status" value="1"/>
</dbReference>
<name>A0A3F3LDG5_9GAMM</name>
<dbReference type="AlphaFoldDB" id="A0A3F3LDG5"/>
<evidence type="ECO:0000313" key="2">
    <source>
        <dbReference type="Proteomes" id="UP000595320"/>
    </source>
</evidence>
<gene>
    <name evidence="1" type="ORF">I6I53_14300</name>
</gene>
<protein>
    <submittedName>
        <fullName evidence="1">DUF2238 domain-containing protein</fullName>
    </submittedName>
</protein>
<reference evidence="1 2" key="1">
    <citation type="submission" date="2021-01" db="EMBL/GenBank/DDBJ databases">
        <title>FDA dAtabase for Regulatory Grade micrObial Sequences (FDA-ARGOS): Supporting development and validation of Infectious Disease Dx tests.</title>
        <authorList>
            <person name="Sproer C."/>
            <person name="Gronow S."/>
            <person name="Severitt S."/>
            <person name="Schroder I."/>
            <person name="Tallon L."/>
            <person name="Sadzewicz L."/>
            <person name="Zhao X."/>
            <person name="Boylan J."/>
            <person name="Ott S."/>
            <person name="Bowen H."/>
            <person name="Vavikolanu K."/>
            <person name="Mehta A."/>
            <person name="Aluvathingal J."/>
            <person name="Nadendla S."/>
            <person name="Lowell S."/>
            <person name="Myers T."/>
            <person name="Yan Y."/>
            <person name="Sichtig H."/>
        </authorList>
    </citation>
    <scope>NUCLEOTIDE SEQUENCE [LARGE SCALE GENOMIC DNA]</scope>
    <source>
        <strain evidence="1 2">FDAARGOS_1096</strain>
    </source>
</reference>
<proteinExistence type="predicted"/>
<accession>A0A3F3LDG5</accession>
<dbReference type="GeneID" id="66212119"/>
<dbReference type="Proteomes" id="UP000595320">
    <property type="component" value="Chromosome"/>
</dbReference>
<dbReference type="EMBL" id="CP068176">
    <property type="protein sequence ID" value="QQT86033.1"/>
    <property type="molecule type" value="Genomic_DNA"/>
</dbReference>
<organism evidence="1 2">
    <name type="scientific">Acinetobacter ursingii</name>
    <dbReference type="NCBI Taxonomy" id="108980"/>
    <lineage>
        <taxon>Bacteria</taxon>
        <taxon>Pseudomonadati</taxon>
        <taxon>Pseudomonadota</taxon>
        <taxon>Gammaproteobacteria</taxon>
        <taxon>Moraxellales</taxon>
        <taxon>Moraxellaceae</taxon>
        <taxon>Acinetobacter</taxon>
    </lineage>
</organism>
<dbReference type="RefSeq" id="WP_004988360.1">
    <property type="nucleotide sequence ID" value="NZ_BCMC01000002.1"/>
</dbReference>
<sequence length="210" mass="24806">MIEKKFTLRHWLGFLLIFIEIAIASIHPLEVESYLLHQVGTVLMLILLVISFKKIGLDFLSFSFYLGFLFIHILAAHYLYSYVPYNDWIKAIFHFDLDHFFGWQRNMYDRLVHFSYGFLLYPFFYRCFQVWFPTAQPRTLFLLVLQFVMASSMAYELIEWAIAIGMSPEAAEKYNGQQGDMWDAHKDMLMATIGTIIYGLGQYLFSKKHS</sequence>